<dbReference type="OrthoDB" id="7858913at2"/>
<gene>
    <name evidence="2" type="ORF">SAMN05444273_103188</name>
</gene>
<dbReference type="Proteomes" id="UP000184144">
    <property type="component" value="Unassembled WGS sequence"/>
</dbReference>
<reference evidence="3" key="1">
    <citation type="submission" date="2016-11" db="EMBL/GenBank/DDBJ databases">
        <authorList>
            <person name="Varghese N."/>
            <person name="Submissions S."/>
        </authorList>
    </citation>
    <scope>NUCLEOTIDE SEQUENCE [LARGE SCALE GENOMIC DNA]</scope>
    <source>
        <strain evidence="3">DSM 100566</strain>
    </source>
</reference>
<dbReference type="PANTHER" id="PTHR43404">
    <property type="entry name" value="LIPOPOLYSACCHARIDE CHOLINEPHOSPHOTRANSFERASE LICD"/>
    <property type="match status" value="1"/>
</dbReference>
<dbReference type="Pfam" id="PF04991">
    <property type="entry name" value="LicD"/>
    <property type="match status" value="1"/>
</dbReference>
<dbReference type="InterPro" id="IPR007074">
    <property type="entry name" value="LicD/FKTN/FKRP_NTP_transf"/>
</dbReference>
<accession>A0A1M4XIJ3</accession>
<dbReference type="InterPro" id="IPR052942">
    <property type="entry name" value="LPS_cholinephosphotransferase"/>
</dbReference>
<dbReference type="RefSeq" id="WP_073142176.1">
    <property type="nucleotide sequence ID" value="NZ_FQUV01000003.1"/>
</dbReference>
<dbReference type="EMBL" id="FQUV01000003">
    <property type="protein sequence ID" value="SHE93211.1"/>
    <property type="molecule type" value="Genomic_DNA"/>
</dbReference>
<dbReference type="PANTHER" id="PTHR43404:SF1">
    <property type="entry name" value="MNN4P"/>
    <property type="match status" value="1"/>
</dbReference>
<evidence type="ECO:0000259" key="1">
    <source>
        <dbReference type="Pfam" id="PF04991"/>
    </source>
</evidence>
<dbReference type="GO" id="GO:0009100">
    <property type="term" value="P:glycoprotein metabolic process"/>
    <property type="evidence" value="ECO:0007669"/>
    <property type="project" value="UniProtKB-ARBA"/>
</dbReference>
<evidence type="ECO:0000313" key="3">
    <source>
        <dbReference type="Proteomes" id="UP000184144"/>
    </source>
</evidence>
<proteinExistence type="predicted"/>
<protein>
    <submittedName>
        <fullName evidence="2">LicD family protein</fullName>
    </submittedName>
</protein>
<evidence type="ECO:0000313" key="2">
    <source>
        <dbReference type="EMBL" id="SHE93211.1"/>
    </source>
</evidence>
<keyword evidence="3" id="KW-1185">Reference proteome</keyword>
<organism evidence="2 3">
    <name type="scientific">Litoreibacter ascidiaceicola</name>
    <dbReference type="NCBI Taxonomy" id="1486859"/>
    <lineage>
        <taxon>Bacteria</taxon>
        <taxon>Pseudomonadati</taxon>
        <taxon>Pseudomonadota</taxon>
        <taxon>Alphaproteobacteria</taxon>
        <taxon>Rhodobacterales</taxon>
        <taxon>Roseobacteraceae</taxon>
        <taxon>Litoreibacter</taxon>
    </lineage>
</organism>
<feature type="domain" description="LicD/FKTN/FKRP nucleotidyltransferase" evidence="1">
    <location>
        <begin position="142"/>
        <end position="166"/>
    </location>
</feature>
<name>A0A1M4XIJ3_9RHOB</name>
<dbReference type="STRING" id="1486859.SAMN05444273_103188"/>
<dbReference type="AlphaFoldDB" id="A0A1M4XIJ3"/>
<sequence>MDLTSQETLLKFRDEAIRAFRGEDLNLQPRKRLQMMDKMPTELRSLDEFREAFVINAVLGKCRPAAANKQMSLLRASREKAQKLEDYENFEAILESQMDGVTFGAHGYRTRQLEDADAETIYTGVHKILQVLKKLGYDAFANSGTLLGLVRDKGLIPYDDDIDLAVILSARRDEDAAEEFKVLLGCLLAEGLDCYFVESKNAIIKLPNIDGFEVDLFPAYGAHRRYNIFPYSRKQLVFADIWPLTTCPVSKLPLPARPEVLLRENYGDTWEIPNPRYTFPWVTQKAKFSTLLKELAEEEEY</sequence>